<keyword evidence="3" id="KW-1185">Reference proteome</keyword>
<feature type="region of interest" description="Disordered" evidence="1">
    <location>
        <begin position="67"/>
        <end position="102"/>
    </location>
</feature>
<dbReference type="Proteomes" id="UP001642484">
    <property type="component" value="Unassembled WGS sequence"/>
</dbReference>
<accession>A0ABP0KZ44</accession>
<protein>
    <submittedName>
        <fullName evidence="2">Uncharacterized protein</fullName>
    </submittedName>
</protein>
<evidence type="ECO:0000256" key="1">
    <source>
        <dbReference type="SAM" id="MobiDB-lite"/>
    </source>
</evidence>
<feature type="region of interest" description="Disordered" evidence="1">
    <location>
        <begin position="115"/>
        <end position="193"/>
    </location>
</feature>
<name>A0ABP0KZ44_9DINO</name>
<proteinExistence type="predicted"/>
<evidence type="ECO:0000313" key="2">
    <source>
        <dbReference type="EMBL" id="CAK9031654.1"/>
    </source>
</evidence>
<sequence length="193" mass="20487">LLMREALGEDVQLITELGAAGYISKVALPPLGDLMFEGEECATEEAAQTAALRICLEAFASASDIARDGLGSPGGPSQRRCPKAPSEPPPKFRDQSGGWGEDYEDVVVEVKEPTPKRVAKQDAEPMPVGRVGRLHLPRPKVKVKAMPKPNEQVAAADRTGCSSAAAGRTERPRVAQLKKNHRSGRGASKIVGA</sequence>
<feature type="compositionally biased region" description="Basic residues" evidence="1">
    <location>
        <begin position="132"/>
        <end position="145"/>
    </location>
</feature>
<gene>
    <name evidence="2" type="ORF">CCMP2556_LOCUS18370</name>
</gene>
<comment type="caution">
    <text evidence="2">The sequence shown here is derived from an EMBL/GenBank/DDBJ whole genome shotgun (WGS) entry which is preliminary data.</text>
</comment>
<dbReference type="EMBL" id="CAXAMN010010413">
    <property type="protein sequence ID" value="CAK9031654.1"/>
    <property type="molecule type" value="Genomic_DNA"/>
</dbReference>
<evidence type="ECO:0000313" key="3">
    <source>
        <dbReference type="Proteomes" id="UP001642484"/>
    </source>
</evidence>
<reference evidence="2 3" key="1">
    <citation type="submission" date="2024-02" db="EMBL/GenBank/DDBJ databases">
        <authorList>
            <person name="Chen Y."/>
            <person name="Shah S."/>
            <person name="Dougan E. K."/>
            <person name="Thang M."/>
            <person name="Chan C."/>
        </authorList>
    </citation>
    <scope>NUCLEOTIDE SEQUENCE [LARGE SCALE GENOMIC DNA]</scope>
</reference>
<feature type="non-terminal residue" evidence="2">
    <location>
        <position position="1"/>
    </location>
</feature>
<organism evidence="2 3">
    <name type="scientific">Durusdinium trenchii</name>
    <dbReference type="NCBI Taxonomy" id="1381693"/>
    <lineage>
        <taxon>Eukaryota</taxon>
        <taxon>Sar</taxon>
        <taxon>Alveolata</taxon>
        <taxon>Dinophyceae</taxon>
        <taxon>Suessiales</taxon>
        <taxon>Symbiodiniaceae</taxon>
        <taxon>Durusdinium</taxon>
    </lineage>
</organism>